<protein>
    <submittedName>
        <fullName evidence="1">Polyketide cyclase/dehydrase family protein involved in binding/transport of lipids</fullName>
    </submittedName>
</protein>
<dbReference type="RefSeq" id="WP_238478616.1">
    <property type="nucleotide sequence ID" value="NZ_CP064786.1"/>
</dbReference>
<proteinExistence type="predicted"/>
<organism evidence="1 2">
    <name type="scientific">Natranaeroarchaeum sulfidigenes</name>
    <dbReference type="NCBI Taxonomy" id="2784880"/>
    <lineage>
        <taxon>Archaea</taxon>
        <taxon>Methanobacteriati</taxon>
        <taxon>Methanobacteriota</taxon>
        <taxon>Stenosarchaea group</taxon>
        <taxon>Halobacteria</taxon>
        <taxon>Halobacteriales</taxon>
        <taxon>Natronoarchaeaceae</taxon>
        <taxon>Natranaeroarchaeum</taxon>
    </lineage>
</organism>
<dbReference type="InterPro" id="IPR019587">
    <property type="entry name" value="Polyketide_cyclase/dehydratase"/>
</dbReference>
<sequence length="145" mass="16315">MSTVSETIHVPAPVDEVFGFLDDPDNHMAVTPSIANIDNVERLENGGKRLDHTFRMAGVPLDGELVQTVHEPDERMVFEMRGRLEGEIELQFEAEDGGTRLTYAATYEIPGNVLSAVAEPFARRYNERELRTTLENVQTHFELAD</sequence>
<dbReference type="AlphaFoldDB" id="A0A897MM80"/>
<dbReference type="InterPro" id="IPR023393">
    <property type="entry name" value="START-like_dom_sf"/>
</dbReference>
<evidence type="ECO:0000313" key="2">
    <source>
        <dbReference type="Proteomes" id="UP000663586"/>
    </source>
</evidence>
<accession>A0A897MM80</accession>
<dbReference type="Pfam" id="PF10604">
    <property type="entry name" value="Polyketide_cyc2"/>
    <property type="match status" value="1"/>
</dbReference>
<dbReference type="Proteomes" id="UP000663586">
    <property type="component" value="Chromosome"/>
</dbReference>
<dbReference type="KEGG" id="hara:AArcS_0257"/>
<evidence type="ECO:0000313" key="1">
    <source>
        <dbReference type="EMBL" id="QSG01492.1"/>
    </source>
</evidence>
<name>A0A897MM80_9EURY</name>
<gene>
    <name evidence="1" type="ORF">AArcS_0257</name>
</gene>
<keyword evidence="2" id="KW-1185">Reference proteome</keyword>
<dbReference type="Gene3D" id="3.30.530.20">
    <property type="match status" value="1"/>
</dbReference>
<dbReference type="EMBL" id="CP064786">
    <property type="protein sequence ID" value="QSG01492.1"/>
    <property type="molecule type" value="Genomic_DNA"/>
</dbReference>
<dbReference type="SUPFAM" id="SSF55961">
    <property type="entry name" value="Bet v1-like"/>
    <property type="match status" value="1"/>
</dbReference>
<reference evidence="1" key="1">
    <citation type="submission" date="2020-11" db="EMBL/GenBank/DDBJ databases">
        <title>Carbohydrate-dependent, anaerobic sulfur respiration: A novel catabolism in halophilic archaea.</title>
        <authorList>
            <person name="Sorokin D.Y."/>
            <person name="Messina E."/>
            <person name="Smedile F."/>
            <person name="La Cono V."/>
            <person name="Hallsworth J.E."/>
            <person name="Yakimov M.M."/>
        </authorList>
    </citation>
    <scope>NUCLEOTIDE SEQUENCE</scope>
    <source>
        <strain evidence="1">AArc-S</strain>
    </source>
</reference>
<dbReference type="GeneID" id="70683643"/>